<gene>
    <name evidence="2" type="ORF">LEP1GSC079_4311</name>
</gene>
<organism evidence="2 3">
    <name type="scientific">Leptospira interrogans str. FPW1039</name>
    <dbReference type="NCBI Taxonomy" id="1193040"/>
    <lineage>
        <taxon>Bacteria</taxon>
        <taxon>Pseudomonadati</taxon>
        <taxon>Spirochaetota</taxon>
        <taxon>Spirochaetia</taxon>
        <taxon>Leptospirales</taxon>
        <taxon>Leptospiraceae</taxon>
        <taxon>Leptospira</taxon>
    </lineage>
</organism>
<dbReference type="AlphaFoldDB" id="A0A0F6I8L2"/>
<name>A0A0F6I8L2_LEPIR</name>
<feature type="transmembrane region" description="Helical" evidence="1">
    <location>
        <begin position="6"/>
        <end position="26"/>
    </location>
</feature>
<reference evidence="2 3" key="1">
    <citation type="submission" date="2013-01" db="EMBL/GenBank/DDBJ databases">
        <authorList>
            <person name="Harkins D.M."/>
            <person name="Durkin A.S."/>
            <person name="Brinkac L.M."/>
            <person name="Haft D.H."/>
            <person name="Selengut J.D."/>
            <person name="Sanka R."/>
            <person name="DePew J."/>
            <person name="Purushe J."/>
            <person name="Peacock S.J."/>
            <person name="Thaipadungpanit J."/>
            <person name="Wuthiekanun V.W."/>
            <person name="Day N.P."/>
            <person name="Vinetz J.M."/>
            <person name="Sutton G.G."/>
            <person name="Nierman W.C."/>
            <person name="Fouts D.E."/>
        </authorList>
    </citation>
    <scope>NUCLEOTIDE SEQUENCE [LARGE SCALE GENOMIC DNA]</scope>
    <source>
        <strain evidence="2 3">FPW1039</strain>
    </source>
</reference>
<keyword evidence="1" id="KW-0472">Membrane</keyword>
<dbReference type="Proteomes" id="UP000012164">
    <property type="component" value="Unassembled WGS sequence"/>
</dbReference>
<proteinExistence type="predicted"/>
<comment type="caution">
    <text evidence="2">The sequence shown here is derived from an EMBL/GenBank/DDBJ whole genome shotgun (WGS) entry which is preliminary data.</text>
</comment>
<sequence>METVYHFVIILFLEFDFVILTSHIILQTNLNFVIVPTLEYDRFNYYKLLFYKL</sequence>
<protein>
    <submittedName>
        <fullName evidence="2">Uncharacterized protein</fullName>
    </submittedName>
</protein>
<keyword evidence="1" id="KW-0812">Transmembrane</keyword>
<evidence type="ECO:0000256" key="1">
    <source>
        <dbReference type="SAM" id="Phobius"/>
    </source>
</evidence>
<evidence type="ECO:0000313" key="3">
    <source>
        <dbReference type="Proteomes" id="UP000012164"/>
    </source>
</evidence>
<accession>A0A0F6I8L2</accession>
<keyword evidence="1" id="KW-1133">Transmembrane helix</keyword>
<evidence type="ECO:0000313" key="2">
    <source>
        <dbReference type="EMBL" id="EMJ34387.1"/>
    </source>
</evidence>
<dbReference type="EMBL" id="AKWR02000241">
    <property type="protein sequence ID" value="EMJ34387.1"/>
    <property type="molecule type" value="Genomic_DNA"/>
</dbReference>